<evidence type="ECO:0000313" key="2">
    <source>
        <dbReference type="Proteomes" id="UP000054107"/>
    </source>
</evidence>
<keyword evidence="2" id="KW-1185">Reference proteome</keyword>
<organism evidence="1 2">
    <name type="scientific">Parasitella parasitica</name>
    <dbReference type="NCBI Taxonomy" id="35722"/>
    <lineage>
        <taxon>Eukaryota</taxon>
        <taxon>Fungi</taxon>
        <taxon>Fungi incertae sedis</taxon>
        <taxon>Mucoromycota</taxon>
        <taxon>Mucoromycotina</taxon>
        <taxon>Mucoromycetes</taxon>
        <taxon>Mucorales</taxon>
        <taxon>Mucorineae</taxon>
        <taxon>Mucoraceae</taxon>
        <taxon>Parasitella</taxon>
    </lineage>
</organism>
<gene>
    <name evidence="1" type="primary">PARPA_03900.1 scaffold 10307</name>
</gene>
<protein>
    <submittedName>
        <fullName evidence="1">Uncharacterized protein</fullName>
    </submittedName>
</protein>
<reference evidence="1 2" key="1">
    <citation type="submission" date="2014-09" db="EMBL/GenBank/DDBJ databases">
        <authorList>
            <person name="Ellenberger Sabrina"/>
        </authorList>
    </citation>
    <scope>NUCLEOTIDE SEQUENCE [LARGE SCALE GENOMIC DNA]</scope>
    <source>
        <strain evidence="1 2">CBS 412.66</strain>
    </source>
</reference>
<proteinExistence type="predicted"/>
<accession>A0A0B7N585</accession>
<name>A0A0B7N585_9FUNG</name>
<dbReference type="OrthoDB" id="2288506at2759"/>
<sequence>MNEFIEDFLELKNAAEIRDEDCLVRYLFKALPEELAQATKFYINNAAEKDQVNIDFAISKVVGTYEALFKGKWEKELFYQSRSEDNLFGKNKIHRFQDNKKKKVFSSGGNHNMMKCRYHPGLTNHSVEDEVWS</sequence>
<dbReference type="EMBL" id="LN723519">
    <property type="protein sequence ID" value="CEP10249.1"/>
    <property type="molecule type" value="Genomic_DNA"/>
</dbReference>
<dbReference type="AlphaFoldDB" id="A0A0B7N585"/>
<dbReference type="Proteomes" id="UP000054107">
    <property type="component" value="Unassembled WGS sequence"/>
</dbReference>
<evidence type="ECO:0000313" key="1">
    <source>
        <dbReference type="EMBL" id="CEP10249.1"/>
    </source>
</evidence>